<reference evidence="1 2" key="1">
    <citation type="journal article" date="2014" name="PLoS ONE">
        <title>Global Analysis of Gene Expression Profiles in Physic Nut (Jatropha curcas L.) Seedlings Exposed to Salt Stress.</title>
        <authorList>
            <person name="Zhang L."/>
            <person name="Zhang C."/>
            <person name="Wu P."/>
            <person name="Chen Y."/>
            <person name="Li M."/>
            <person name="Jiang H."/>
            <person name="Wu G."/>
        </authorList>
    </citation>
    <scope>NUCLEOTIDE SEQUENCE [LARGE SCALE GENOMIC DNA]</scope>
    <source>
        <strain evidence="2">cv. GZQX0401</strain>
        <tissue evidence="1">Young leaves</tissue>
    </source>
</reference>
<name>A0A067LC93_JATCU</name>
<gene>
    <name evidence="1" type="ORF">JCGZ_01898</name>
</gene>
<evidence type="ECO:0000313" key="2">
    <source>
        <dbReference type="Proteomes" id="UP000027138"/>
    </source>
</evidence>
<accession>A0A067LC93</accession>
<sequence length="79" mass="9411">MKRRGGAVSFGKKRSSLSLLHYCQTEKRTERERRESSDGKAWHRSLVIEKREEERARVRSTLLRKGRRRGKKKEENLSL</sequence>
<dbReference type="AlphaFoldDB" id="A0A067LC93"/>
<keyword evidence="2" id="KW-1185">Reference proteome</keyword>
<dbReference type="EMBL" id="KK914312">
    <property type="protein sequence ID" value="KDP42110.1"/>
    <property type="molecule type" value="Genomic_DNA"/>
</dbReference>
<dbReference type="Proteomes" id="UP000027138">
    <property type="component" value="Unassembled WGS sequence"/>
</dbReference>
<evidence type="ECO:0000313" key="1">
    <source>
        <dbReference type="EMBL" id="KDP42110.1"/>
    </source>
</evidence>
<protein>
    <submittedName>
        <fullName evidence="1">Uncharacterized protein</fullName>
    </submittedName>
</protein>
<proteinExistence type="predicted"/>
<organism evidence="1 2">
    <name type="scientific">Jatropha curcas</name>
    <name type="common">Barbados nut</name>
    <dbReference type="NCBI Taxonomy" id="180498"/>
    <lineage>
        <taxon>Eukaryota</taxon>
        <taxon>Viridiplantae</taxon>
        <taxon>Streptophyta</taxon>
        <taxon>Embryophyta</taxon>
        <taxon>Tracheophyta</taxon>
        <taxon>Spermatophyta</taxon>
        <taxon>Magnoliopsida</taxon>
        <taxon>eudicotyledons</taxon>
        <taxon>Gunneridae</taxon>
        <taxon>Pentapetalae</taxon>
        <taxon>rosids</taxon>
        <taxon>fabids</taxon>
        <taxon>Malpighiales</taxon>
        <taxon>Euphorbiaceae</taxon>
        <taxon>Crotonoideae</taxon>
        <taxon>Jatropheae</taxon>
        <taxon>Jatropha</taxon>
    </lineage>
</organism>